<dbReference type="EMBL" id="RAYQ01000017">
    <property type="protein sequence ID" value="RKI90017.1"/>
    <property type="molecule type" value="Genomic_DNA"/>
</dbReference>
<evidence type="ECO:0000313" key="2">
    <source>
        <dbReference type="Proteomes" id="UP000280696"/>
    </source>
</evidence>
<comment type="caution">
    <text evidence="1">The sequence shown here is derived from an EMBL/GenBank/DDBJ whole genome shotgun (WGS) entry which is preliminary data.</text>
</comment>
<gene>
    <name evidence="1" type="ORF">D7V94_15420</name>
</gene>
<dbReference type="OrthoDB" id="9856871at2"/>
<protein>
    <submittedName>
        <fullName evidence="1">Uncharacterized protein</fullName>
    </submittedName>
</protein>
<reference evidence="1 2" key="1">
    <citation type="submission" date="2018-09" db="EMBL/GenBank/DDBJ databases">
        <title>Murine metabolic-syndrome-specific gut microbial biobank.</title>
        <authorList>
            <person name="Liu C."/>
        </authorList>
    </citation>
    <scope>NUCLEOTIDE SEQUENCE [LARGE SCALE GENOMIC DNA]</scope>
    <source>
        <strain evidence="1 2">0.1xD8-82</strain>
    </source>
</reference>
<sequence length="70" mass="8051">MLLYVEENRESLIEIHKDAPNIAAPCIEPAKNNRFYDYDPVANYLIEGYEKGPEDSYAADLNEMFPLLGR</sequence>
<dbReference type="Proteomes" id="UP000280696">
    <property type="component" value="Unassembled WGS sequence"/>
</dbReference>
<dbReference type="AlphaFoldDB" id="A0A3A9AF42"/>
<accession>A0A3A9AF42</accession>
<proteinExistence type="predicted"/>
<dbReference type="RefSeq" id="WP_120471228.1">
    <property type="nucleotide sequence ID" value="NZ_CATAJS010000038.1"/>
</dbReference>
<organism evidence="1 2">
    <name type="scientific">Parablautia intestinalis</name>
    <dbReference type="NCBI Taxonomy" id="2320100"/>
    <lineage>
        <taxon>Bacteria</taxon>
        <taxon>Bacillati</taxon>
        <taxon>Bacillota</taxon>
        <taxon>Clostridia</taxon>
        <taxon>Lachnospirales</taxon>
        <taxon>Lachnospiraceae</taxon>
        <taxon>Parablautia</taxon>
    </lineage>
</organism>
<keyword evidence="2" id="KW-1185">Reference proteome</keyword>
<evidence type="ECO:0000313" key="1">
    <source>
        <dbReference type="EMBL" id="RKI90017.1"/>
    </source>
</evidence>
<name>A0A3A9AF42_9FIRM</name>